<dbReference type="Pfam" id="PF07848">
    <property type="entry name" value="PaaX"/>
    <property type="match status" value="1"/>
</dbReference>
<evidence type="ECO:0000259" key="2">
    <source>
        <dbReference type="Pfam" id="PF08223"/>
    </source>
</evidence>
<feature type="domain" description="Transcriptional repressor PaaX-like central Cas2-like" evidence="3">
    <location>
        <begin position="124"/>
        <end position="169"/>
    </location>
</feature>
<dbReference type="InterPro" id="IPR012906">
    <property type="entry name" value="PaaX-like_N"/>
</dbReference>
<dbReference type="NCBIfam" id="TIGR02277">
    <property type="entry name" value="PaaX_trns_reg"/>
    <property type="match status" value="1"/>
</dbReference>
<evidence type="ECO:0000313" key="4">
    <source>
        <dbReference type="EMBL" id="TSE28257.1"/>
    </source>
</evidence>
<dbReference type="InterPro" id="IPR036388">
    <property type="entry name" value="WH-like_DNA-bd_sf"/>
</dbReference>
<dbReference type="EMBL" id="VJOL01000054">
    <property type="protein sequence ID" value="TSE28257.1"/>
    <property type="molecule type" value="Genomic_DNA"/>
</dbReference>
<dbReference type="RefSeq" id="WP_185975079.1">
    <property type="nucleotide sequence ID" value="NZ_VJOL01000054.1"/>
</dbReference>
<protein>
    <submittedName>
        <fullName evidence="4">Transcriptional repressor PaaX</fullName>
    </submittedName>
</protein>
<dbReference type="Proteomes" id="UP000318542">
    <property type="component" value="Unassembled WGS sequence"/>
</dbReference>
<feature type="domain" description="Transcriptional repressor PaaX-like C-terminal" evidence="2">
    <location>
        <begin position="213"/>
        <end position="302"/>
    </location>
</feature>
<dbReference type="InterPro" id="IPR048846">
    <property type="entry name" value="PaaX-like_central"/>
</dbReference>
<dbReference type="SUPFAM" id="SSF46785">
    <property type="entry name" value="Winged helix' DNA-binding domain"/>
    <property type="match status" value="1"/>
</dbReference>
<dbReference type="PIRSF" id="PIRSF020623">
    <property type="entry name" value="PaaX"/>
    <property type="match status" value="1"/>
</dbReference>
<proteinExistence type="predicted"/>
<feature type="domain" description="Transcriptional repressor PaaX-like N-terminal" evidence="1">
    <location>
        <begin position="38"/>
        <end position="105"/>
    </location>
</feature>
<organism evidence="4 5">
    <name type="scientific">Tepidimonas thermarum</name>
    <dbReference type="NCBI Taxonomy" id="335431"/>
    <lineage>
        <taxon>Bacteria</taxon>
        <taxon>Pseudomonadati</taxon>
        <taxon>Pseudomonadota</taxon>
        <taxon>Betaproteobacteria</taxon>
        <taxon>Burkholderiales</taxon>
        <taxon>Tepidimonas</taxon>
    </lineage>
</organism>
<accession>A0A554WXF7</accession>
<gene>
    <name evidence="4" type="primary">paaX</name>
    <name evidence="4" type="ORF">Tther_02213</name>
</gene>
<dbReference type="PANTHER" id="PTHR30319">
    <property type="entry name" value="PHENYLACETIC ACID REGULATOR-RELATED TRANSCRIPTIONAL REPRESSOR"/>
    <property type="match status" value="1"/>
</dbReference>
<sequence length="338" mass="37633">MPCDTSPPVAPAALPARPADAAVQARIDAFAGLDRVHAGSLIISVFGDAVLPRGARLWLGSLIQLLEPLGINERLVRTAVYRLVQEGWLTTEAHGRRTDYMLTAAGRARFEEASRQIYAARAPRWDLHWRLLLLTGTLPARARERLRRSLFWQGYGELPGGVFVHPSADLPATFEALQADGLGACRAALLPLRAERLPVRGTAPDRDLVRQAWNLEALADAYGAFVARYAPLLAALQTHGAPTPQRAFLARTLLIHDWRRLLLRDPQLPEELLPRDWPGERARHVCRGLYRLLLEAAEQHLDERLHLADGHVPAAANWLWQRFEPLEDECSLGAPRAL</sequence>
<dbReference type="InterPro" id="IPR011965">
    <property type="entry name" value="PaaX_trns_reg"/>
</dbReference>
<dbReference type="PANTHER" id="PTHR30319:SF1">
    <property type="entry name" value="TRANSCRIPTIONAL REPRESSOR PAAX"/>
    <property type="match status" value="1"/>
</dbReference>
<dbReference type="Pfam" id="PF08223">
    <property type="entry name" value="PaaX_C"/>
    <property type="match status" value="1"/>
</dbReference>
<keyword evidence="5" id="KW-1185">Reference proteome</keyword>
<evidence type="ECO:0000259" key="1">
    <source>
        <dbReference type="Pfam" id="PF07848"/>
    </source>
</evidence>
<dbReference type="AlphaFoldDB" id="A0A554WXF7"/>
<dbReference type="GO" id="GO:0006351">
    <property type="term" value="P:DNA-templated transcription"/>
    <property type="evidence" value="ECO:0007669"/>
    <property type="project" value="InterPro"/>
</dbReference>
<dbReference type="Gene3D" id="1.10.10.10">
    <property type="entry name" value="Winged helix-like DNA-binding domain superfamily/Winged helix DNA-binding domain"/>
    <property type="match status" value="1"/>
</dbReference>
<reference evidence="4 5" key="1">
    <citation type="submission" date="2019-07" db="EMBL/GenBank/DDBJ databases">
        <title>Tepidimonas thermarum AA-1 draft genome.</title>
        <authorList>
            <person name="Da Costa M.S."/>
            <person name="Froufe H.J.C."/>
            <person name="Egas C."/>
            <person name="Albuquerque L."/>
        </authorList>
    </citation>
    <scope>NUCLEOTIDE SEQUENCE [LARGE SCALE GENOMIC DNA]</scope>
    <source>
        <strain evidence="4 5">AA-1</strain>
    </source>
</reference>
<dbReference type="InterPro" id="IPR013225">
    <property type="entry name" value="PaaX_C"/>
</dbReference>
<comment type="caution">
    <text evidence="4">The sequence shown here is derived from an EMBL/GenBank/DDBJ whole genome shotgun (WGS) entry which is preliminary data.</text>
</comment>
<evidence type="ECO:0000313" key="5">
    <source>
        <dbReference type="Proteomes" id="UP000318542"/>
    </source>
</evidence>
<dbReference type="InterPro" id="IPR036390">
    <property type="entry name" value="WH_DNA-bd_sf"/>
</dbReference>
<dbReference type="Gene3D" id="1.20.58.1460">
    <property type="match status" value="1"/>
</dbReference>
<name>A0A554WXF7_9BURK</name>
<evidence type="ECO:0000259" key="3">
    <source>
        <dbReference type="Pfam" id="PF20803"/>
    </source>
</evidence>
<dbReference type="Pfam" id="PF20803">
    <property type="entry name" value="PaaX_M"/>
    <property type="match status" value="1"/>
</dbReference>